<dbReference type="OrthoDB" id="9803035at2"/>
<name>A0A0F4LC04_9LACO</name>
<dbReference type="GO" id="GO:0006654">
    <property type="term" value="P:phosphatidic acid biosynthetic process"/>
    <property type="evidence" value="ECO:0007669"/>
    <property type="project" value="TreeGrafter"/>
</dbReference>
<sequence>MFYHFIRPVARFIVWLLNGHLHVNHKERIPAGNYILAAPHRTWWEPILFALAASPKEFMFMAKIELFKNPLLRFILKHAHAFPVDRKHPGPSALKTPINGLRKGNYSLIIFPSGTRHSSEMKGGTIAIAKLSNKPIVPVVYQGPLTFTGLLKRKPLEVCFGEPFMVDRKIKLTHENEAMLDNKLKKAWDKVDYEQNPNFHYQPK</sequence>
<dbReference type="PANTHER" id="PTHR10434:SF40">
    <property type="entry name" value="1-ACYL-SN-GLYCEROL-3-PHOSPHATE ACYLTRANSFERASE"/>
    <property type="match status" value="1"/>
</dbReference>
<dbReference type="AlphaFoldDB" id="A0A0F4LC04"/>
<dbReference type="PATRIC" id="fig|1218493.3.peg.1214"/>
<protein>
    <submittedName>
        <fullName evidence="4">1-acylglycerol-3-phosphate O-acyltransferase</fullName>
    </submittedName>
</protein>
<gene>
    <name evidence="4" type="primary">plsC</name>
    <name evidence="4" type="ORF">JF76_11560</name>
</gene>
<proteinExistence type="predicted"/>
<evidence type="ECO:0000256" key="1">
    <source>
        <dbReference type="ARBA" id="ARBA00022679"/>
    </source>
</evidence>
<organism evidence="4 5">
    <name type="scientific">Lactobacillus kullabergensis</name>
    <dbReference type="NCBI Taxonomy" id="1218493"/>
    <lineage>
        <taxon>Bacteria</taxon>
        <taxon>Bacillati</taxon>
        <taxon>Bacillota</taxon>
        <taxon>Bacilli</taxon>
        <taxon>Lactobacillales</taxon>
        <taxon>Lactobacillaceae</taxon>
        <taxon>Lactobacillus</taxon>
    </lineage>
</organism>
<dbReference type="SMART" id="SM00563">
    <property type="entry name" value="PlsC"/>
    <property type="match status" value="1"/>
</dbReference>
<reference evidence="4 5" key="1">
    <citation type="submission" date="2014-12" db="EMBL/GenBank/DDBJ databases">
        <title>Comparative genomics of the lactic acid bacteria isolated from the honey bee gut.</title>
        <authorList>
            <person name="Ellegaard K.M."/>
            <person name="Tamarit D."/>
            <person name="Javelind E."/>
            <person name="Olofsson T."/>
            <person name="Andersson S.G."/>
            <person name="Vasquez A."/>
        </authorList>
    </citation>
    <scope>NUCLEOTIDE SEQUENCE [LARGE SCALE GENOMIC DNA]</scope>
    <source>
        <strain evidence="4 5">Biut2</strain>
    </source>
</reference>
<keyword evidence="1 4" id="KW-0808">Transferase</keyword>
<evidence type="ECO:0000313" key="4">
    <source>
        <dbReference type="EMBL" id="KJY55071.1"/>
    </source>
</evidence>
<comment type="caution">
    <text evidence="4">The sequence shown here is derived from an EMBL/GenBank/DDBJ whole genome shotgun (WGS) entry which is preliminary data.</text>
</comment>
<keyword evidence="2 4" id="KW-0012">Acyltransferase</keyword>
<evidence type="ECO:0000259" key="3">
    <source>
        <dbReference type="SMART" id="SM00563"/>
    </source>
</evidence>
<evidence type="ECO:0000313" key="5">
    <source>
        <dbReference type="Proteomes" id="UP000033533"/>
    </source>
</evidence>
<feature type="domain" description="Phospholipid/glycerol acyltransferase" evidence="3">
    <location>
        <begin position="34"/>
        <end position="144"/>
    </location>
</feature>
<dbReference type="Proteomes" id="UP000033533">
    <property type="component" value="Unassembled WGS sequence"/>
</dbReference>
<dbReference type="Pfam" id="PF01553">
    <property type="entry name" value="Acyltransferase"/>
    <property type="match status" value="1"/>
</dbReference>
<dbReference type="RefSeq" id="WP_045928224.1">
    <property type="nucleotide sequence ID" value="NZ_JBHSZS010000010.1"/>
</dbReference>
<evidence type="ECO:0000256" key="2">
    <source>
        <dbReference type="ARBA" id="ARBA00023315"/>
    </source>
</evidence>
<dbReference type="CDD" id="cd07989">
    <property type="entry name" value="LPLAT_AGPAT-like"/>
    <property type="match status" value="1"/>
</dbReference>
<accession>A0A0F4LC04</accession>
<dbReference type="HOGENOM" id="CLU_027938_4_3_9"/>
<dbReference type="STRING" id="1218493.JF76_11560"/>
<dbReference type="SUPFAM" id="SSF69593">
    <property type="entry name" value="Glycerol-3-phosphate (1)-acyltransferase"/>
    <property type="match status" value="1"/>
</dbReference>
<dbReference type="GO" id="GO:0003841">
    <property type="term" value="F:1-acylglycerol-3-phosphate O-acyltransferase activity"/>
    <property type="evidence" value="ECO:0007669"/>
    <property type="project" value="TreeGrafter"/>
</dbReference>
<dbReference type="EMBL" id="JXBY01000020">
    <property type="protein sequence ID" value="KJY55071.1"/>
    <property type="molecule type" value="Genomic_DNA"/>
</dbReference>
<dbReference type="InterPro" id="IPR002123">
    <property type="entry name" value="Plipid/glycerol_acylTrfase"/>
</dbReference>
<dbReference type="PANTHER" id="PTHR10434">
    <property type="entry name" value="1-ACYL-SN-GLYCEROL-3-PHOSPHATE ACYLTRANSFERASE"/>
    <property type="match status" value="1"/>
</dbReference>